<proteinExistence type="predicted"/>
<keyword evidence="3" id="KW-1185">Reference proteome</keyword>
<comment type="caution">
    <text evidence="2">The sequence shown here is derived from an EMBL/GenBank/DDBJ whole genome shotgun (WGS) entry which is preliminary data.</text>
</comment>
<name>A0A1L9NT86_9RHOB</name>
<protein>
    <recommendedName>
        <fullName evidence="1">N-acetyltransferase domain-containing protein</fullName>
    </recommendedName>
</protein>
<dbReference type="RefSeq" id="WP_072631767.1">
    <property type="nucleotide sequence ID" value="NZ_MLCB01000177.1"/>
</dbReference>
<dbReference type="EMBL" id="MLCB01000177">
    <property type="protein sequence ID" value="OJI92526.1"/>
    <property type="molecule type" value="Genomic_DNA"/>
</dbReference>
<dbReference type="Proteomes" id="UP000184514">
    <property type="component" value="Unassembled WGS sequence"/>
</dbReference>
<gene>
    <name evidence="2" type="ORF">PFRI_32590</name>
</gene>
<dbReference type="AlphaFoldDB" id="A0A1L9NT86"/>
<dbReference type="CDD" id="cd04301">
    <property type="entry name" value="NAT_SF"/>
    <property type="match status" value="1"/>
</dbReference>
<dbReference type="STRING" id="696762.PFRI_32590"/>
<organism evidence="2 3">
    <name type="scientific">Planktotalea frisia</name>
    <dbReference type="NCBI Taxonomy" id="696762"/>
    <lineage>
        <taxon>Bacteria</taxon>
        <taxon>Pseudomonadati</taxon>
        <taxon>Pseudomonadota</taxon>
        <taxon>Alphaproteobacteria</taxon>
        <taxon>Rhodobacterales</taxon>
        <taxon>Paracoccaceae</taxon>
        <taxon>Planktotalea</taxon>
    </lineage>
</organism>
<dbReference type="Gene3D" id="3.40.630.30">
    <property type="match status" value="1"/>
</dbReference>
<dbReference type="GO" id="GO:0016747">
    <property type="term" value="F:acyltransferase activity, transferring groups other than amino-acyl groups"/>
    <property type="evidence" value="ECO:0007669"/>
    <property type="project" value="InterPro"/>
</dbReference>
<dbReference type="PROSITE" id="PS51186">
    <property type="entry name" value="GNAT"/>
    <property type="match status" value="1"/>
</dbReference>
<evidence type="ECO:0000313" key="3">
    <source>
        <dbReference type="Proteomes" id="UP000184514"/>
    </source>
</evidence>
<dbReference type="PANTHER" id="PTHR43328:SF1">
    <property type="entry name" value="N-ACETYLTRANSFERASE DOMAIN-CONTAINING PROTEIN"/>
    <property type="match status" value="1"/>
</dbReference>
<feature type="domain" description="N-acetyltransferase" evidence="1">
    <location>
        <begin position="93"/>
        <end position="251"/>
    </location>
</feature>
<dbReference type="InterPro" id="IPR000182">
    <property type="entry name" value="GNAT_dom"/>
</dbReference>
<evidence type="ECO:0000313" key="2">
    <source>
        <dbReference type="EMBL" id="OJI92526.1"/>
    </source>
</evidence>
<dbReference type="SUPFAM" id="SSF55729">
    <property type="entry name" value="Acyl-CoA N-acyltransferases (Nat)"/>
    <property type="match status" value="1"/>
</dbReference>
<dbReference type="Pfam" id="PF13302">
    <property type="entry name" value="Acetyltransf_3"/>
    <property type="match status" value="1"/>
</dbReference>
<reference evidence="2 3" key="1">
    <citation type="submission" date="2016-10" db="EMBL/GenBank/DDBJ databases">
        <title>Genome sequence of Planktotalea frisia SH6-1.</title>
        <authorList>
            <person name="Poehlein A."/>
            <person name="Bakenhus I."/>
            <person name="Voget S."/>
            <person name="Brinkhoff T."/>
            <person name="Simon M."/>
        </authorList>
    </citation>
    <scope>NUCLEOTIDE SEQUENCE [LARGE SCALE GENOMIC DNA]</scope>
    <source>
        <strain evidence="2 3">SH6-1</strain>
    </source>
</reference>
<sequence length="255" mass="28678">MKKFRKPAQVISPLDIPTQTPMRARSAGVISAHDLAMYEADGTALAFDPMQQGWVRADCDDDLTFAPAVSFDTVQPKPRTKMSADLIPLQPQYLLRSWGTGDLETYKALLDDPEVWRFLPEDYPNPLSDDMAMALIELSNASNHHQVFAILRDGDVVGQVRLEYDVEPDNGASAEISFWIGRAHWGKGIGRDVVKLFTRRSLRDNPWLTSLIARVHEDNVKSMKSLLNAGYVVEGADKKRANWVQLRLQREDTGL</sequence>
<evidence type="ECO:0000259" key="1">
    <source>
        <dbReference type="PROSITE" id="PS51186"/>
    </source>
</evidence>
<dbReference type="OrthoDB" id="9804153at2"/>
<dbReference type="PANTHER" id="PTHR43328">
    <property type="entry name" value="ACETYLTRANSFERASE-RELATED"/>
    <property type="match status" value="1"/>
</dbReference>
<dbReference type="InterPro" id="IPR016181">
    <property type="entry name" value="Acyl_CoA_acyltransferase"/>
</dbReference>
<accession>A0A1L9NT86</accession>